<feature type="domain" description="ENPP1-3/EXOG-like endonuclease/phosphodiesterase" evidence="10">
    <location>
        <begin position="45"/>
        <end position="232"/>
    </location>
</feature>
<dbReference type="SUPFAM" id="SSF54060">
    <property type="entry name" value="His-Me finger endonucleases"/>
    <property type="match status" value="1"/>
</dbReference>
<evidence type="ECO:0000256" key="2">
    <source>
        <dbReference type="ARBA" id="ARBA00010052"/>
    </source>
</evidence>
<evidence type="ECO:0000256" key="1">
    <source>
        <dbReference type="ARBA" id="ARBA00001946"/>
    </source>
</evidence>
<dbReference type="PANTHER" id="PTHR13966:SF5">
    <property type="entry name" value="ENDONUCLEASE G, MITOCHONDRIAL"/>
    <property type="match status" value="1"/>
</dbReference>
<evidence type="ECO:0000256" key="4">
    <source>
        <dbReference type="ARBA" id="ARBA00022723"/>
    </source>
</evidence>
<proteinExistence type="inferred from homology"/>
<dbReference type="InterPro" id="IPR018524">
    <property type="entry name" value="DNA/RNA_endonuclease_AS"/>
</dbReference>
<name>A0ABT4YTC2_9VIBR</name>
<comment type="caution">
    <text evidence="12">The sequence shown here is derived from an EMBL/GenBank/DDBJ whole genome shotgun (WGS) entry which is preliminary data.</text>
</comment>
<sequence length="254" mass="28893">MKRITLFFLAALPFAMANSATQIKSPHCPIGCPEIQIDGNTMIFERLYALSQNPTTKFADWVAYEVDVQNFGTHTNRDWGNQPLLSEDERLEEKDYKNAYKQLKTDRGHQVPLASFTGNKYWYTLNYLSNITPQTSALNQNAWQELESKVREKVAFRDSLYVISGPLYSKDSMTLPSADEPHTIPSAYYKIVYKPNRDLSNGKAAVFVMSQNIEKDTDFCTTLTDLKTLKSQINYSLPESLQDSSEIATRLGCQ</sequence>
<evidence type="ECO:0000256" key="6">
    <source>
        <dbReference type="ARBA" id="ARBA00022801"/>
    </source>
</evidence>
<dbReference type="PANTHER" id="PTHR13966">
    <property type="entry name" value="ENDONUCLEASE RELATED"/>
    <property type="match status" value="1"/>
</dbReference>
<feature type="chain" id="PRO_5045760878" description="Endonuclease" evidence="9">
    <location>
        <begin position="18"/>
        <end position="254"/>
    </location>
</feature>
<keyword evidence="5 8" id="KW-0255">Endonuclease</keyword>
<evidence type="ECO:0000259" key="11">
    <source>
        <dbReference type="SMART" id="SM00892"/>
    </source>
</evidence>
<keyword evidence="9" id="KW-0732">Signal</keyword>
<keyword evidence="13" id="KW-1185">Reference proteome</keyword>
<keyword evidence="7" id="KW-0460">Magnesium</keyword>
<feature type="domain" description="DNA/RNA non-specific endonuclease/pyrophosphatase/phosphodiesterase" evidence="11">
    <location>
        <begin position="44"/>
        <end position="244"/>
    </location>
</feature>
<dbReference type="InterPro" id="IPR040255">
    <property type="entry name" value="Non-specific_endonuclease"/>
</dbReference>
<evidence type="ECO:0000256" key="9">
    <source>
        <dbReference type="SAM" id="SignalP"/>
    </source>
</evidence>
<reference evidence="12 13" key="1">
    <citation type="submission" date="2023-01" db="EMBL/GenBank/DDBJ databases">
        <title>Vibrio sp. KJ40-1 sp.nov, isolated from marine algae.</title>
        <authorList>
            <person name="Butt M."/>
            <person name="Kim J.M.J."/>
            <person name="Jeon C.O.C."/>
        </authorList>
    </citation>
    <scope>NUCLEOTIDE SEQUENCE [LARGE SCALE GENOMIC DNA]</scope>
    <source>
        <strain evidence="12 13">KJ40-1</strain>
    </source>
</reference>
<keyword evidence="4 8" id="KW-0479">Metal-binding</keyword>
<dbReference type="InterPro" id="IPR020821">
    <property type="entry name" value="ENPP1-3/EXOG-like_nuc-like"/>
</dbReference>
<protein>
    <recommendedName>
        <fullName evidence="8">Endonuclease</fullName>
        <ecNumber evidence="8">3.1.30.-</ecNumber>
    </recommendedName>
</protein>
<dbReference type="SMART" id="SM00477">
    <property type="entry name" value="NUC"/>
    <property type="match status" value="1"/>
</dbReference>
<comment type="similarity">
    <text evidence="2 8">Belongs to the DNA/RNA non-specific endonuclease family.</text>
</comment>
<dbReference type="InterPro" id="IPR044925">
    <property type="entry name" value="His-Me_finger_sf"/>
</dbReference>
<dbReference type="GO" id="GO:0004519">
    <property type="term" value="F:endonuclease activity"/>
    <property type="evidence" value="ECO:0007669"/>
    <property type="project" value="UniProtKB-KW"/>
</dbReference>
<dbReference type="Proteomes" id="UP001210678">
    <property type="component" value="Unassembled WGS sequence"/>
</dbReference>
<dbReference type="SMART" id="SM00892">
    <property type="entry name" value="Endonuclease_NS"/>
    <property type="match status" value="1"/>
</dbReference>
<keyword evidence="6 8" id="KW-0378">Hydrolase</keyword>
<dbReference type="PROSITE" id="PS01070">
    <property type="entry name" value="NUCLEASE_NON_SPEC"/>
    <property type="match status" value="1"/>
</dbReference>
<comment type="cofactor">
    <cofactor evidence="1 8">
        <name>Mg(2+)</name>
        <dbReference type="ChEBI" id="CHEBI:18420"/>
    </cofactor>
</comment>
<dbReference type="RefSeq" id="WP_272137505.1">
    <property type="nucleotide sequence ID" value="NZ_JAQLOI010000001.1"/>
</dbReference>
<accession>A0ABT4YTC2</accession>
<gene>
    <name evidence="12" type="ORF">PGX00_14110</name>
</gene>
<dbReference type="EC" id="3.1.30.-" evidence="8"/>
<evidence type="ECO:0000313" key="12">
    <source>
        <dbReference type="EMBL" id="MDB1124720.1"/>
    </source>
</evidence>
<keyword evidence="3 8" id="KW-0540">Nuclease</keyword>
<organism evidence="12 13">
    <name type="scientific">Vibrio algarum</name>
    <dbReference type="NCBI Taxonomy" id="3020714"/>
    <lineage>
        <taxon>Bacteria</taxon>
        <taxon>Pseudomonadati</taxon>
        <taxon>Pseudomonadota</taxon>
        <taxon>Gammaproteobacteria</taxon>
        <taxon>Vibrionales</taxon>
        <taxon>Vibrionaceae</taxon>
        <taxon>Vibrio</taxon>
    </lineage>
</organism>
<feature type="signal peptide" evidence="9">
    <location>
        <begin position="1"/>
        <end position="17"/>
    </location>
</feature>
<evidence type="ECO:0000256" key="8">
    <source>
        <dbReference type="RuleBase" id="RU366055"/>
    </source>
</evidence>
<evidence type="ECO:0000256" key="7">
    <source>
        <dbReference type="ARBA" id="ARBA00022842"/>
    </source>
</evidence>
<dbReference type="EMBL" id="JAQLOI010000001">
    <property type="protein sequence ID" value="MDB1124720.1"/>
    <property type="molecule type" value="Genomic_DNA"/>
</dbReference>
<evidence type="ECO:0000256" key="5">
    <source>
        <dbReference type="ARBA" id="ARBA00022759"/>
    </source>
</evidence>
<dbReference type="Gene3D" id="3.40.570.10">
    <property type="entry name" value="Extracellular Endonuclease, subunit A"/>
    <property type="match status" value="1"/>
</dbReference>
<evidence type="ECO:0000313" key="13">
    <source>
        <dbReference type="Proteomes" id="UP001210678"/>
    </source>
</evidence>
<evidence type="ECO:0000256" key="3">
    <source>
        <dbReference type="ARBA" id="ARBA00022722"/>
    </source>
</evidence>
<dbReference type="InterPro" id="IPR001604">
    <property type="entry name" value="Endo_G_ENPP1-like_dom"/>
</dbReference>
<evidence type="ECO:0000259" key="10">
    <source>
        <dbReference type="SMART" id="SM00477"/>
    </source>
</evidence>
<dbReference type="Pfam" id="PF01223">
    <property type="entry name" value="Endonuclease_NS"/>
    <property type="match status" value="1"/>
</dbReference>
<dbReference type="InterPro" id="IPR044929">
    <property type="entry name" value="DNA/RNA_non-sp_Endonuclease_sf"/>
</dbReference>